<keyword evidence="1" id="KW-0732">Signal</keyword>
<keyword evidence="4" id="KW-1185">Reference proteome</keyword>
<proteinExistence type="predicted"/>
<name>A0A5N3PBZ8_9HYPH</name>
<dbReference type="PANTHER" id="PTHR30006">
    <property type="entry name" value="THIAMINE-BINDING PERIPLASMIC PROTEIN-RELATED"/>
    <property type="match status" value="1"/>
</dbReference>
<evidence type="ECO:0000313" key="3">
    <source>
        <dbReference type="EMBL" id="KAB0267231.1"/>
    </source>
</evidence>
<organism evidence="3 4">
    <name type="scientific">Microvirga brassicacearum</name>
    <dbReference type="NCBI Taxonomy" id="2580413"/>
    <lineage>
        <taxon>Bacteria</taxon>
        <taxon>Pseudomonadati</taxon>
        <taxon>Pseudomonadota</taxon>
        <taxon>Alphaproteobacteria</taxon>
        <taxon>Hyphomicrobiales</taxon>
        <taxon>Methylobacteriaceae</taxon>
        <taxon>Microvirga</taxon>
    </lineage>
</organism>
<gene>
    <name evidence="3" type="ORF">FEZ63_07815</name>
</gene>
<dbReference type="Gene3D" id="3.40.190.10">
    <property type="entry name" value="Periplasmic binding protein-like II"/>
    <property type="match status" value="2"/>
</dbReference>
<dbReference type="AlphaFoldDB" id="A0A5N3PBZ8"/>
<dbReference type="GO" id="GO:0015888">
    <property type="term" value="P:thiamine transport"/>
    <property type="evidence" value="ECO:0007669"/>
    <property type="project" value="TreeGrafter"/>
</dbReference>
<dbReference type="PANTHER" id="PTHR30006:SF2">
    <property type="entry name" value="ABC TRANSPORTER SUBSTRATE-BINDING PROTEIN"/>
    <property type="match status" value="1"/>
</dbReference>
<dbReference type="GO" id="GO:0030288">
    <property type="term" value="C:outer membrane-bounded periplasmic space"/>
    <property type="evidence" value="ECO:0007669"/>
    <property type="project" value="TreeGrafter"/>
</dbReference>
<evidence type="ECO:0000313" key="4">
    <source>
        <dbReference type="Proteomes" id="UP000325684"/>
    </source>
</evidence>
<dbReference type="Pfam" id="PF13343">
    <property type="entry name" value="SBP_bac_6"/>
    <property type="match status" value="1"/>
</dbReference>
<sequence>MNTYSSAAPVTAALPSGSPSRNAGERVLRVTTWSGSYRETYESLVTEFESIHDCKVQWVVGSSADHLTNSRLGYVDVATNTLLNSIAGEKEDLWEPLDATQVPNMKNLYPNAIHSPYTIFANVGDYVLVYDSTHVTDGPTSWDALWDPRYKNRVVILGLDQSSSLSLAVLQSQKAGGSIDDMQPGLKRMAALIESGNLIRLADSESEVVSSLQAGNAWLAVLPAGRVKELWQNRANNIKIARPSEGTFPLISTVNVTRSATDLTLAMAFVNHVLSQTWQEAFALNSIYAPVVANAVIPKDFAYGELLVQNEAFRRLFLPDQDKVVAQKASWLEVLNNLPGNAKSLAR</sequence>
<dbReference type="EMBL" id="VCMV01000013">
    <property type="protein sequence ID" value="KAB0267231.1"/>
    <property type="molecule type" value="Genomic_DNA"/>
</dbReference>
<feature type="region of interest" description="Disordered" evidence="2">
    <location>
        <begin position="1"/>
        <end position="22"/>
    </location>
</feature>
<protein>
    <submittedName>
        <fullName evidence="3">Extracellular solute-binding protein</fullName>
    </submittedName>
</protein>
<dbReference type="GO" id="GO:0030975">
    <property type="term" value="F:thiamine binding"/>
    <property type="evidence" value="ECO:0007669"/>
    <property type="project" value="TreeGrafter"/>
</dbReference>
<dbReference type="Proteomes" id="UP000325684">
    <property type="component" value="Unassembled WGS sequence"/>
</dbReference>
<dbReference type="SUPFAM" id="SSF53850">
    <property type="entry name" value="Periplasmic binding protein-like II"/>
    <property type="match status" value="1"/>
</dbReference>
<evidence type="ECO:0000256" key="2">
    <source>
        <dbReference type="SAM" id="MobiDB-lite"/>
    </source>
</evidence>
<accession>A0A5N3PBZ8</accession>
<dbReference type="GO" id="GO:0030976">
    <property type="term" value="F:thiamine pyrophosphate binding"/>
    <property type="evidence" value="ECO:0007669"/>
    <property type="project" value="TreeGrafter"/>
</dbReference>
<reference evidence="3 4" key="1">
    <citation type="journal article" date="2019" name="Microorganisms">
        <title>Genome Insights into the Novel Species Microvirga brassicacearum, a Rapeseed Endophyte with Biotechnological Potential.</title>
        <authorList>
            <person name="Jimenez-Gomez A."/>
            <person name="Saati-Santamaria Z."/>
            <person name="Igual J.M."/>
            <person name="Rivas R."/>
            <person name="Mateos P.F."/>
            <person name="Garcia-Fraile P."/>
        </authorList>
    </citation>
    <scope>NUCLEOTIDE SEQUENCE [LARGE SCALE GENOMIC DNA]</scope>
    <source>
        <strain evidence="3 4">CDVBN77</strain>
    </source>
</reference>
<dbReference type="OrthoDB" id="6529964at2"/>
<comment type="caution">
    <text evidence="3">The sequence shown here is derived from an EMBL/GenBank/DDBJ whole genome shotgun (WGS) entry which is preliminary data.</text>
</comment>
<evidence type="ECO:0000256" key="1">
    <source>
        <dbReference type="ARBA" id="ARBA00022729"/>
    </source>
</evidence>
<dbReference type="RefSeq" id="WP_150943075.1">
    <property type="nucleotide sequence ID" value="NZ_VCMV01000013.1"/>
</dbReference>